<dbReference type="InterPro" id="IPR036420">
    <property type="entry name" value="BRCT_dom_sf"/>
</dbReference>
<dbReference type="SUPFAM" id="SSF52113">
    <property type="entry name" value="BRCT domain"/>
    <property type="match status" value="1"/>
</dbReference>
<dbReference type="InterPro" id="IPR023214">
    <property type="entry name" value="HAD_sf"/>
</dbReference>
<dbReference type="Proteomes" id="UP000887574">
    <property type="component" value="Unplaced"/>
</dbReference>
<organism evidence="10 11">
    <name type="scientific">Ditylenchus dipsaci</name>
    <dbReference type="NCBI Taxonomy" id="166011"/>
    <lineage>
        <taxon>Eukaryota</taxon>
        <taxon>Metazoa</taxon>
        <taxon>Ecdysozoa</taxon>
        <taxon>Nematoda</taxon>
        <taxon>Chromadorea</taxon>
        <taxon>Rhabditida</taxon>
        <taxon>Tylenchina</taxon>
        <taxon>Tylenchomorpha</taxon>
        <taxon>Sphaerularioidea</taxon>
        <taxon>Anguinidae</taxon>
        <taxon>Anguininae</taxon>
        <taxon>Ditylenchus</taxon>
    </lineage>
</organism>
<dbReference type="InterPro" id="IPR039189">
    <property type="entry name" value="Fcp1"/>
</dbReference>
<keyword evidence="10" id="KW-1185">Reference proteome</keyword>
<feature type="compositionally biased region" description="Acidic residues" evidence="7">
    <location>
        <begin position="494"/>
        <end position="510"/>
    </location>
</feature>
<keyword evidence="3 6" id="KW-0539">Nucleus</keyword>
<evidence type="ECO:0000259" key="9">
    <source>
        <dbReference type="PROSITE" id="PS50969"/>
    </source>
</evidence>
<comment type="subcellular location">
    <subcellularLocation>
        <location evidence="1 6">Nucleus</location>
    </subcellularLocation>
</comment>
<evidence type="ECO:0000256" key="1">
    <source>
        <dbReference type="ARBA" id="ARBA00004123"/>
    </source>
</evidence>
<dbReference type="AlphaFoldDB" id="A0A915D1Z3"/>
<sequence length="831" mass="94072">MTEESGISCSESTSEVILDAKSVSIQENSKKTVDMNDNTKDVQSSRAGTSTFVCEHPLTIKDLCGVCGRDLREKGGFPGQRVEQISANVSMIHHVPELLVSNKLSKEIGTKDREILLKGRKLALMVDLDQTLIHTANRPPKPAEYSPSTVGYRIYNSVYYTKIRPHAREFLDRVSSFYEMHIVTFGQRQYAHKIADILDPEGKYFQKRILSRDELISSVHKTRNLKALFPVGDEMLVMIDDRPDVWQYSDALIRVKPYRYFMEIGDINAPPPNLLSKTNGDKKSRNVTSQDQSQSNSNKKGGEDVENKQEASSSEENKEENAVAPTNSPEEENAESLCPPTSTTNDLSNPVPTIPDDDDTLVHIERILIDIHAQFFKHFDEDGKVKDVKQVIARLRQQVLSGERLVFTGLIPREVDPKMHWLYKTCSQFGARVDTQVSQSTSIVIAGRPGTDKIHLAKKLGIPVVTQEWLYACFHKWQRVDEKDYLRMSNEVDDALSEDDNEDEEDDDDNSPNNSSSSDFDEMAADIESQLNSGLMQKVSKSINATMCCGRKYVNFNYRCLSSMLQVNDTTSFQPSTLSSNKPDQNFAFDERFDPLAGQSDTFNASLAAGKFELRFLLPINQLESISEDYMQEMLKRNDVELSKLEFGKPDAVLKVVCHQKNLKSTLERILPKITAEGSYTDLLVQRQRLSLRLGKKDVRAFSRCCPNSTDVIFRMHVQLDNLPKLIEKFASLMAPIEGLQEPFNPRPRLFYRDGVLHSPLEEVPFNVSFPIDLLPAILGEDKSVEEVFILEVRSPFPRQLKYLACLLKQSMEKSEIGKAYLSDSQEGFNL</sequence>
<dbReference type="InterPro" id="IPR011947">
    <property type="entry name" value="FCP1_euk"/>
</dbReference>
<dbReference type="SMART" id="SM00292">
    <property type="entry name" value="BRCT"/>
    <property type="match status" value="1"/>
</dbReference>
<dbReference type="Pfam" id="PF03031">
    <property type="entry name" value="NIF"/>
    <property type="match status" value="1"/>
</dbReference>
<reference evidence="11" key="1">
    <citation type="submission" date="2022-11" db="UniProtKB">
        <authorList>
            <consortium name="WormBaseParasite"/>
        </authorList>
    </citation>
    <scope>IDENTIFICATION</scope>
</reference>
<feature type="compositionally biased region" description="Polar residues" evidence="7">
    <location>
        <begin position="339"/>
        <end position="351"/>
    </location>
</feature>
<dbReference type="Gene3D" id="1.10.287.10">
    <property type="entry name" value="S15/NS1, RNA-binding"/>
    <property type="match status" value="1"/>
</dbReference>
<dbReference type="CDD" id="cd07521">
    <property type="entry name" value="HAD_FCP1-like"/>
    <property type="match status" value="1"/>
</dbReference>
<dbReference type="PROSITE" id="PS50969">
    <property type="entry name" value="FCP1"/>
    <property type="match status" value="1"/>
</dbReference>
<name>A0A915D1Z3_9BILA</name>
<dbReference type="SUPFAM" id="SSF56784">
    <property type="entry name" value="HAD-like"/>
    <property type="match status" value="1"/>
</dbReference>
<dbReference type="InterPro" id="IPR036412">
    <property type="entry name" value="HAD-like_sf"/>
</dbReference>
<dbReference type="InterPro" id="IPR004274">
    <property type="entry name" value="FCP1_dom"/>
</dbReference>
<evidence type="ECO:0000256" key="4">
    <source>
        <dbReference type="ARBA" id="ARBA00047761"/>
    </source>
</evidence>
<evidence type="ECO:0000256" key="7">
    <source>
        <dbReference type="SAM" id="MobiDB-lite"/>
    </source>
</evidence>
<feature type="domain" description="BRCT" evidence="8">
    <location>
        <begin position="395"/>
        <end position="487"/>
    </location>
</feature>
<feature type="compositionally biased region" description="Low complexity" evidence="7">
    <location>
        <begin position="289"/>
        <end position="298"/>
    </location>
</feature>
<feature type="domain" description="FCP1 homology" evidence="9">
    <location>
        <begin position="117"/>
        <end position="281"/>
    </location>
</feature>
<feature type="region of interest" description="Disordered" evidence="7">
    <location>
        <begin position="269"/>
        <end position="356"/>
    </location>
</feature>
<dbReference type="GO" id="GO:0008420">
    <property type="term" value="F:RNA polymerase II CTD heptapeptide repeat phosphatase activity"/>
    <property type="evidence" value="ECO:0007669"/>
    <property type="project" value="UniProtKB-UniRule"/>
</dbReference>
<dbReference type="SMART" id="SM00577">
    <property type="entry name" value="CPDc"/>
    <property type="match status" value="1"/>
</dbReference>
<comment type="catalytic activity">
    <reaction evidence="5 6">
        <text>O-phospho-L-threonyl-[protein] + H2O = L-threonyl-[protein] + phosphate</text>
        <dbReference type="Rhea" id="RHEA:47004"/>
        <dbReference type="Rhea" id="RHEA-COMP:11060"/>
        <dbReference type="Rhea" id="RHEA-COMP:11605"/>
        <dbReference type="ChEBI" id="CHEBI:15377"/>
        <dbReference type="ChEBI" id="CHEBI:30013"/>
        <dbReference type="ChEBI" id="CHEBI:43474"/>
        <dbReference type="ChEBI" id="CHEBI:61977"/>
        <dbReference type="EC" id="3.1.3.16"/>
    </reaction>
</comment>
<protein>
    <recommendedName>
        <fullName evidence="6">RNA polymerase II subunit A C-terminal domain phosphatase</fullName>
        <ecNumber evidence="6">3.1.3.16</ecNumber>
    </recommendedName>
</protein>
<evidence type="ECO:0000256" key="5">
    <source>
        <dbReference type="ARBA" id="ARBA00048336"/>
    </source>
</evidence>
<evidence type="ECO:0000313" key="11">
    <source>
        <dbReference type="WBParaSite" id="jg14990.2"/>
    </source>
</evidence>
<evidence type="ECO:0000256" key="2">
    <source>
        <dbReference type="ARBA" id="ARBA00022801"/>
    </source>
</evidence>
<dbReference type="Gene3D" id="3.40.50.1000">
    <property type="entry name" value="HAD superfamily/HAD-like"/>
    <property type="match status" value="1"/>
</dbReference>
<feature type="region of interest" description="Disordered" evidence="7">
    <location>
        <begin position="494"/>
        <end position="520"/>
    </location>
</feature>
<dbReference type="NCBIfam" id="TIGR02250">
    <property type="entry name" value="FCP1_euk"/>
    <property type="match status" value="1"/>
</dbReference>
<comment type="catalytic activity">
    <reaction evidence="4 6">
        <text>O-phospho-L-seryl-[protein] + H2O = L-seryl-[protein] + phosphate</text>
        <dbReference type="Rhea" id="RHEA:20629"/>
        <dbReference type="Rhea" id="RHEA-COMP:9863"/>
        <dbReference type="Rhea" id="RHEA-COMP:11604"/>
        <dbReference type="ChEBI" id="CHEBI:15377"/>
        <dbReference type="ChEBI" id="CHEBI:29999"/>
        <dbReference type="ChEBI" id="CHEBI:43474"/>
        <dbReference type="ChEBI" id="CHEBI:83421"/>
        <dbReference type="EC" id="3.1.3.16"/>
    </reaction>
</comment>
<evidence type="ECO:0000313" key="10">
    <source>
        <dbReference type="Proteomes" id="UP000887574"/>
    </source>
</evidence>
<evidence type="ECO:0000259" key="8">
    <source>
        <dbReference type="PROSITE" id="PS50172"/>
    </source>
</evidence>
<dbReference type="PANTHER" id="PTHR23081">
    <property type="entry name" value="RNA POLYMERASE II CTD PHOSPHATASE"/>
    <property type="match status" value="1"/>
</dbReference>
<comment type="function">
    <text evidence="6">This promotes the activity of RNA polymerase II.</text>
</comment>
<evidence type="ECO:0000256" key="6">
    <source>
        <dbReference type="RuleBase" id="RU366066"/>
    </source>
</evidence>
<dbReference type="GO" id="GO:0005634">
    <property type="term" value="C:nucleus"/>
    <property type="evidence" value="ECO:0007669"/>
    <property type="project" value="UniProtKB-SubCell"/>
</dbReference>
<dbReference type="CDD" id="cd17729">
    <property type="entry name" value="BRCT_CTDP1"/>
    <property type="match status" value="1"/>
</dbReference>
<evidence type="ECO:0000256" key="3">
    <source>
        <dbReference type="ARBA" id="ARBA00023242"/>
    </source>
</evidence>
<keyword evidence="2 6" id="KW-0378">Hydrolase</keyword>
<feature type="compositionally biased region" description="Basic and acidic residues" evidence="7">
    <location>
        <begin position="300"/>
        <end position="321"/>
    </location>
</feature>
<dbReference type="InterPro" id="IPR001357">
    <property type="entry name" value="BRCT_dom"/>
</dbReference>
<dbReference type="EC" id="3.1.3.16" evidence="6"/>
<proteinExistence type="predicted"/>
<accession>A0A915D1Z3</accession>
<dbReference type="WBParaSite" id="jg14990.2">
    <property type="protein sequence ID" value="jg14990.2"/>
    <property type="gene ID" value="jg14990"/>
</dbReference>
<dbReference type="Pfam" id="PF00533">
    <property type="entry name" value="BRCT"/>
    <property type="match status" value="1"/>
</dbReference>
<dbReference type="Gene3D" id="3.40.50.10190">
    <property type="entry name" value="BRCT domain"/>
    <property type="match status" value="1"/>
</dbReference>
<dbReference type="PANTHER" id="PTHR23081:SF36">
    <property type="entry name" value="RNA POLYMERASE II SUBUNIT A C-TERMINAL DOMAIN PHOSPHATASE"/>
    <property type="match status" value="1"/>
</dbReference>
<dbReference type="PROSITE" id="PS50172">
    <property type="entry name" value="BRCT"/>
    <property type="match status" value="1"/>
</dbReference>